<dbReference type="SUPFAM" id="SSF63829">
    <property type="entry name" value="Calcium-dependent phosphotriesterase"/>
    <property type="match status" value="1"/>
</dbReference>
<protein>
    <recommendedName>
        <fullName evidence="3">Calcium-dependent phosphotriesterase</fullName>
    </recommendedName>
</protein>
<reference evidence="2" key="1">
    <citation type="submission" date="2011-04" db="EMBL/GenBank/DDBJ databases">
        <title>Evolution of plant cell wall degrading machinery underlies the functional diversity of forest fungi.</title>
        <authorList>
            <consortium name="US DOE Joint Genome Institute (JGI-PGF)"/>
            <person name="Eastwood D.C."/>
            <person name="Floudas D."/>
            <person name="Binder M."/>
            <person name="Majcherczyk A."/>
            <person name="Schneider P."/>
            <person name="Aerts A."/>
            <person name="Asiegbu F.O."/>
            <person name="Baker S.E."/>
            <person name="Barry K."/>
            <person name="Bendiksby M."/>
            <person name="Blumentritt M."/>
            <person name="Coutinho P.M."/>
            <person name="Cullen D."/>
            <person name="Cullen D."/>
            <person name="Gathman A."/>
            <person name="Goodell B."/>
            <person name="Henrissat B."/>
            <person name="Ihrmark K."/>
            <person name="Kauserud H."/>
            <person name="Kohler A."/>
            <person name="LaButti K."/>
            <person name="Lapidus A."/>
            <person name="Lavin J.L."/>
            <person name="Lee Y.-H."/>
            <person name="Lindquist E."/>
            <person name="Lilly W."/>
            <person name="Lucas S."/>
            <person name="Morin E."/>
            <person name="Murat C."/>
            <person name="Oguiza J.A."/>
            <person name="Park J."/>
            <person name="Pisabarro A.G."/>
            <person name="Riley R."/>
            <person name="Rosling A."/>
            <person name="Salamov A."/>
            <person name="Schmidt O."/>
            <person name="Schmutz J."/>
            <person name="Skrede I."/>
            <person name="Stenlid J."/>
            <person name="Wiebenga A."/>
            <person name="Xie X."/>
            <person name="Kues U."/>
            <person name="Hibbett D.S."/>
            <person name="Hoffmeister D."/>
            <person name="Hogberg N."/>
            <person name="Martin F."/>
            <person name="Grigoriev I.V."/>
            <person name="Watkinson S.C."/>
        </authorList>
    </citation>
    <scope>NUCLEOTIDE SEQUENCE</scope>
    <source>
        <strain evidence="2">S7.9</strain>
    </source>
</reference>
<feature type="chain" id="PRO_5003381669" description="Calcium-dependent phosphotriesterase" evidence="1">
    <location>
        <begin position="21"/>
        <end position="429"/>
    </location>
</feature>
<dbReference type="Proteomes" id="UP000008064">
    <property type="component" value="Unassembled WGS sequence"/>
</dbReference>
<proteinExistence type="predicted"/>
<dbReference type="EMBL" id="GL945434">
    <property type="protein sequence ID" value="EGO24312.1"/>
    <property type="molecule type" value="Genomic_DNA"/>
</dbReference>
<name>F8NW55_SERL9</name>
<dbReference type="KEGG" id="sla:SERLADRAFT_467403"/>
<dbReference type="PANTHER" id="PTHR11799">
    <property type="entry name" value="PARAOXONASE"/>
    <property type="match status" value="1"/>
</dbReference>
<feature type="signal peptide" evidence="1">
    <location>
        <begin position="1"/>
        <end position="20"/>
    </location>
</feature>
<dbReference type="Gene3D" id="2.120.10.30">
    <property type="entry name" value="TolB, C-terminal domain"/>
    <property type="match status" value="1"/>
</dbReference>
<evidence type="ECO:0000313" key="2">
    <source>
        <dbReference type="EMBL" id="EGO24312.1"/>
    </source>
</evidence>
<keyword evidence="1" id="KW-0732">Signal</keyword>
<dbReference type="RefSeq" id="XP_007318331.1">
    <property type="nucleotide sequence ID" value="XM_007318269.1"/>
</dbReference>
<dbReference type="HOGENOM" id="CLU_035172_1_0_1"/>
<dbReference type="AlphaFoldDB" id="F8NW55"/>
<sequence length="429" mass="47041">MYLPLAALVTLIATFAYRSGRIIKHNILSIPDLPEGYYQGGDWKEKCNIVADEGSHTLKYCEDMTFWDHFDAQGALEERLILMGCDPNRKAWNTVMGPLRDPEPRGYLWLYSATSHGSPQPVSLDNYPEAHDFHPLGLEIYPSHAGDSSNLFIINHARAGTTIEQFTLNPASPTHAVWVRTLTSPYFVSPNALALTSPTSFYVSNDHLMTRRLPSPFGHVLPLIESVGGLPLSWLSHISVEESTENDGEITLNHTFAAFGVSFANGVAISPSGTELALSGTSMGEVYFYKRDPSTNKLTYAHTVPVPFFNDNVMYDDSGALIVTGHPHFPSLIAVAANKTGAVSSSWSVSISPLHMEVASPSFALREYDMRAPLSASKLSPATMNYEVETLFQSNGTAFQTSCTTLRDAETGILYMIGLYEEGLMVCTP</sequence>
<dbReference type="PANTHER" id="PTHR11799:SF30">
    <property type="entry name" value="SERUM PARAOXONASE_ARYLESTERASE 2"/>
    <property type="match status" value="1"/>
</dbReference>
<dbReference type="InterPro" id="IPR011042">
    <property type="entry name" value="6-blade_b-propeller_TolB-like"/>
</dbReference>
<evidence type="ECO:0000256" key="1">
    <source>
        <dbReference type="SAM" id="SignalP"/>
    </source>
</evidence>
<organism>
    <name type="scientific">Serpula lacrymans var. lacrymans (strain S7.9)</name>
    <name type="common">Dry rot fungus</name>
    <dbReference type="NCBI Taxonomy" id="578457"/>
    <lineage>
        <taxon>Eukaryota</taxon>
        <taxon>Fungi</taxon>
        <taxon>Dikarya</taxon>
        <taxon>Basidiomycota</taxon>
        <taxon>Agaricomycotina</taxon>
        <taxon>Agaricomycetes</taxon>
        <taxon>Agaricomycetidae</taxon>
        <taxon>Boletales</taxon>
        <taxon>Coniophorineae</taxon>
        <taxon>Serpulaceae</taxon>
        <taxon>Serpula</taxon>
    </lineage>
</organism>
<dbReference type="GeneID" id="18819224"/>
<evidence type="ECO:0008006" key="3">
    <source>
        <dbReference type="Google" id="ProtNLM"/>
    </source>
</evidence>
<accession>F8NW55</accession>
<gene>
    <name evidence="2" type="ORF">SERLADRAFT_467403</name>
</gene>
<dbReference type="OrthoDB" id="5307922at2759"/>
<dbReference type="InterPro" id="IPR051288">
    <property type="entry name" value="Serum_paraoxonase/arylesterase"/>
</dbReference>